<feature type="domain" description="DUF7310" evidence="2">
    <location>
        <begin position="24"/>
        <end position="94"/>
    </location>
</feature>
<dbReference type="STRING" id="660517.SAMN04487946_101105"/>
<sequence length="189" mass="19759">MPSDSDRRARPTPSSSDPRAATADASDQPTEPESTASGPGWGDAVEAARVVALDRRVTELEAELDAVRGLLGGVEAIDEAVERRASIALAKVEALEEAVSTEPNGLVRERLAEPGSPPERDSSTSQSPTADAPTEQPATTTPAAERVRSRDDHPSSLSGERSSSGPLAADEQDADRQSGLGARLRDALR</sequence>
<feature type="compositionally biased region" description="Basic and acidic residues" evidence="1">
    <location>
        <begin position="107"/>
        <end position="122"/>
    </location>
</feature>
<organism evidence="3 4">
    <name type="scientific">Halobellus clavatus</name>
    <dbReference type="NCBI Taxonomy" id="660517"/>
    <lineage>
        <taxon>Archaea</taxon>
        <taxon>Methanobacteriati</taxon>
        <taxon>Methanobacteriota</taxon>
        <taxon>Stenosarchaea group</taxon>
        <taxon>Halobacteria</taxon>
        <taxon>Halobacteriales</taxon>
        <taxon>Haloferacaceae</taxon>
        <taxon>Halobellus</taxon>
    </lineage>
</organism>
<dbReference type="Pfam" id="PF23991">
    <property type="entry name" value="DUF7310"/>
    <property type="match status" value="1"/>
</dbReference>
<feature type="compositionally biased region" description="Polar residues" evidence="1">
    <location>
        <begin position="25"/>
        <end position="37"/>
    </location>
</feature>
<dbReference type="Proteomes" id="UP000199170">
    <property type="component" value="Unassembled WGS sequence"/>
</dbReference>
<feature type="region of interest" description="Disordered" evidence="1">
    <location>
        <begin position="1"/>
        <end position="43"/>
    </location>
</feature>
<feature type="region of interest" description="Disordered" evidence="1">
    <location>
        <begin position="96"/>
        <end position="189"/>
    </location>
</feature>
<keyword evidence="4" id="KW-1185">Reference proteome</keyword>
<evidence type="ECO:0000313" key="4">
    <source>
        <dbReference type="Proteomes" id="UP000199170"/>
    </source>
</evidence>
<evidence type="ECO:0000256" key="1">
    <source>
        <dbReference type="SAM" id="MobiDB-lite"/>
    </source>
</evidence>
<dbReference type="AlphaFoldDB" id="A0A1H3CNQ8"/>
<feature type="compositionally biased region" description="Basic and acidic residues" evidence="1">
    <location>
        <begin position="145"/>
        <end position="154"/>
    </location>
</feature>
<evidence type="ECO:0000259" key="2">
    <source>
        <dbReference type="Pfam" id="PF23991"/>
    </source>
</evidence>
<feature type="compositionally biased region" description="Low complexity" evidence="1">
    <location>
        <begin position="155"/>
        <end position="167"/>
    </location>
</feature>
<dbReference type="EMBL" id="FNPB01000001">
    <property type="protein sequence ID" value="SDX55518.1"/>
    <property type="molecule type" value="Genomic_DNA"/>
</dbReference>
<feature type="compositionally biased region" description="Low complexity" evidence="1">
    <location>
        <begin position="128"/>
        <end position="144"/>
    </location>
</feature>
<evidence type="ECO:0000313" key="3">
    <source>
        <dbReference type="EMBL" id="SDX55518.1"/>
    </source>
</evidence>
<dbReference type="InterPro" id="IPR055734">
    <property type="entry name" value="DUF7310"/>
</dbReference>
<name>A0A1H3CNQ8_9EURY</name>
<proteinExistence type="predicted"/>
<protein>
    <recommendedName>
        <fullName evidence="2">DUF7310 domain-containing protein</fullName>
    </recommendedName>
</protein>
<gene>
    <name evidence="3" type="ORF">SAMN04487946_101105</name>
</gene>
<dbReference type="OrthoDB" id="308490at2157"/>
<accession>A0A1H3CNQ8</accession>
<dbReference type="RefSeq" id="WP_089763975.1">
    <property type="nucleotide sequence ID" value="NZ_FNPB01000001.1"/>
</dbReference>
<reference evidence="4" key="1">
    <citation type="submission" date="2016-10" db="EMBL/GenBank/DDBJ databases">
        <authorList>
            <person name="Varghese N."/>
            <person name="Submissions S."/>
        </authorList>
    </citation>
    <scope>NUCLEOTIDE SEQUENCE [LARGE SCALE GENOMIC DNA]</scope>
    <source>
        <strain evidence="4">CGMCC 1.10118</strain>
    </source>
</reference>